<dbReference type="EMBL" id="JACSEA010000003">
    <property type="protein sequence ID" value="KAF7405472.1"/>
    <property type="molecule type" value="Genomic_DNA"/>
</dbReference>
<dbReference type="AlphaFoldDB" id="A0A834KF50"/>
<keyword evidence="8" id="KW-1185">Reference proteome</keyword>
<evidence type="ECO:0000313" key="7">
    <source>
        <dbReference type="EMBL" id="KAF7405472.1"/>
    </source>
</evidence>
<accession>A0A834KF50</accession>
<dbReference type="GO" id="GO:0000215">
    <property type="term" value="F:tRNA 2'-phosphotransferase activity"/>
    <property type="evidence" value="ECO:0007669"/>
    <property type="project" value="UniProtKB-EC"/>
</dbReference>
<reference evidence="7" key="1">
    <citation type="journal article" date="2020" name="G3 (Bethesda)">
        <title>High-Quality Assemblies for Three Invasive Social Wasps from the &lt;i&gt;Vespula&lt;/i&gt; Genus.</title>
        <authorList>
            <person name="Harrop T.W.R."/>
            <person name="Guhlin J."/>
            <person name="McLaughlin G.M."/>
            <person name="Permina E."/>
            <person name="Stockwell P."/>
            <person name="Gilligan J."/>
            <person name="Le Lec M.F."/>
            <person name="Gruber M.A.M."/>
            <person name="Quinn O."/>
            <person name="Lovegrove M."/>
            <person name="Duncan E.J."/>
            <person name="Remnant E.J."/>
            <person name="Van Eeckhoven J."/>
            <person name="Graham B."/>
            <person name="Knapp R.A."/>
            <person name="Langford K.W."/>
            <person name="Kronenberg Z."/>
            <person name="Press M.O."/>
            <person name="Eacker S.M."/>
            <person name="Wilson-Rankin E.E."/>
            <person name="Purcell J."/>
            <person name="Lester P.J."/>
            <person name="Dearden P.K."/>
        </authorList>
    </citation>
    <scope>NUCLEOTIDE SEQUENCE</scope>
    <source>
        <strain evidence="7">Marl-1</strain>
    </source>
</reference>
<dbReference type="PANTHER" id="PTHR12684:SF2">
    <property type="entry name" value="TRNA 2'-PHOSPHOTRANSFERASE 1"/>
    <property type="match status" value="1"/>
</dbReference>
<proteinExistence type="inferred from homology"/>
<gene>
    <name evidence="7" type="ORF">HZH66_004378</name>
</gene>
<dbReference type="InterPro" id="IPR042080">
    <property type="entry name" value="RNA_2'-PTrans_N"/>
</dbReference>
<dbReference type="InterPro" id="IPR042081">
    <property type="entry name" value="RNA_2'-PTrans_C"/>
</dbReference>
<evidence type="ECO:0000256" key="3">
    <source>
        <dbReference type="ARBA" id="ARBA00012007"/>
    </source>
</evidence>
<protein>
    <recommendedName>
        <fullName evidence="3">2'-phosphotransferase</fullName>
        <ecNumber evidence="3">2.7.1.160</ecNumber>
    </recommendedName>
</protein>
<keyword evidence="4" id="KW-0808">Transferase</keyword>
<evidence type="ECO:0000256" key="4">
    <source>
        <dbReference type="ARBA" id="ARBA00022679"/>
    </source>
</evidence>
<evidence type="ECO:0000313" key="8">
    <source>
        <dbReference type="Proteomes" id="UP000614350"/>
    </source>
</evidence>
<sequence>MKSANGRKIILRYLQAHNKDYTRLSKKLSYLLRHGAIKEGLSIKADGFVPVDQLLSKTLHGCTLEDIKKVVETNDKKRFVLNENNGTWEIKATQGHSINEIDNLSLKPLDHVDFDIIHGTYYRNWENIKLKGLSCMRRNHIHFSKGLDFTCGLRKSADVYIYIDFEKAKRDGLKFFESENEIILCAGNDKGIIEKKYFLKVYSTNGKILNLY</sequence>
<dbReference type="EC" id="2.7.1.160" evidence="3"/>
<evidence type="ECO:0000256" key="2">
    <source>
        <dbReference type="ARBA" id="ARBA00009836"/>
    </source>
</evidence>
<dbReference type="Gene3D" id="1.10.10.970">
    <property type="entry name" value="RNA 2'-phosphotransferase, Tpt1/KptA family, N-terminal domain"/>
    <property type="match status" value="1"/>
</dbReference>
<dbReference type="Pfam" id="PF01885">
    <property type="entry name" value="PTS_2-RNA"/>
    <property type="match status" value="1"/>
</dbReference>
<dbReference type="Gene3D" id="3.20.170.30">
    <property type="match status" value="1"/>
</dbReference>
<comment type="similarity">
    <text evidence="2">Belongs to the KptA/TPT1 family.</text>
</comment>
<organism evidence="7 8">
    <name type="scientific">Vespula vulgaris</name>
    <name type="common">Yellow jacket</name>
    <name type="synonym">Wasp</name>
    <dbReference type="NCBI Taxonomy" id="7454"/>
    <lineage>
        <taxon>Eukaryota</taxon>
        <taxon>Metazoa</taxon>
        <taxon>Ecdysozoa</taxon>
        <taxon>Arthropoda</taxon>
        <taxon>Hexapoda</taxon>
        <taxon>Insecta</taxon>
        <taxon>Pterygota</taxon>
        <taxon>Neoptera</taxon>
        <taxon>Endopterygota</taxon>
        <taxon>Hymenoptera</taxon>
        <taxon>Apocrita</taxon>
        <taxon>Aculeata</taxon>
        <taxon>Vespoidea</taxon>
        <taxon>Vespidae</taxon>
        <taxon>Vespinae</taxon>
        <taxon>Vespula</taxon>
    </lineage>
</organism>
<dbReference type="GO" id="GO:0006388">
    <property type="term" value="P:tRNA splicing, via endonucleolytic cleavage and ligation"/>
    <property type="evidence" value="ECO:0007669"/>
    <property type="project" value="TreeGrafter"/>
</dbReference>
<evidence type="ECO:0000256" key="6">
    <source>
        <dbReference type="ARBA" id="ARBA00047949"/>
    </source>
</evidence>
<dbReference type="Proteomes" id="UP000614350">
    <property type="component" value="Unassembled WGS sequence"/>
</dbReference>
<comment type="catalytic activity">
    <reaction evidence="6">
        <text>2'-phospho-[ligated tRNA] + NAD(+) = mature tRNA + ADP-alpha-D-ribose 1'',2''-cyclic phosphate + nicotinamide</text>
        <dbReference type="Rhea" id="RHEA:23324"/>
        <dbReference type="Rhea" id="RHEA-COMP:11106"/>
        <dbReference type="Rhea" id="RHEA-COMP:11107"/>
        <dbReference type="ChEBI" id="CHEBI:17154"/>
        <dbReference type="ChEBI" id="CHEBI:57540"/>
        <dbReference type="ChEBI" id="CHEBI:76596"/>
        <dbReference type="ChEBI" id="CHEBI:82883"/>
        <dbReference type="ChEBI" id="CHEBI:85027"/>
        <dbReference type="EC" id="2.7.1.160"/>
    </reaction>
</comment>
<dbReference type="PANTHER" id="PTHR12684">
    <property type="entry name" value="PUTATIVE PHOSPHOTRANSFERASE"/>
    <property type="match status" value="1"/>
</dbReference>
<dbReference type="SUPFAM" id="SSF56399">
    <property type="entry name" value="ADP-ribosylation"/>
    <property type="match status" value="1"/>
</dbReference>
<keyword evidence="5" id="KW-0520">NAD</keyword>
<evidence type="ECO:0000256" key="1">
    <source>
        <dbReference type="ARBA" id="ARBA00003343"/>
    </source>
</evidence>
<name>A0A834KF50_VESVU</name>
<dbReference type="InterPro" id="IPR002745">
    <property type="entry name" value="Ptrans_KptA/Tpt1"/>
</dbReference>
<comment type="caution">
    <text evidence="7">The sequence shown here is derived from an EMBL/GenBank/DDBJ whole genome shotgun (WGS) entry which is preliminary data.</text>
</comment>
<comment type="function">
    <text evidence="1">Catalyzes the last step of tRNA splicing, the transfer of the splice junction 2'-phosphate from ligated tRNA to NAD to produce ADP-ribose 1''-2'' cyclic phosphate.</text>
</comment>
<evidence type="ECO:0000256" key="5">
    <source>
        <dbReference type="ARBA" id="ARBA00023027"/>
    </source>
</evidence>